<reference evidence="2" key="1">
    <citation type="submission" date="2017-02" db="EMBL/GenBank/DDBJ databases">
        <authorList>
            <person name="Varghese N."/>
            <person name="Submissions S."/>
        </authorList>
    </citation>
    <scope>NUCLEOTIDE SEQUENCE [LARGE SCALE GENOMIC DNA]</scope>
    <source>
        <strain evidence="2">ATCC 51356</strain>
    </source>
</reference>
<dbReference type="Proteomes" id="UP000190121">
    <property type="component" value="Unassembled WGS sequence"/>
</dbReference>
<evidence type="ECO:0000313" key="1">
    <source>
        <dbReference type="EMBL" id="SJZ68357.1"/>
    </source>
</evidence>
<dbReference type="EMBL" id="FUXE01000007">
    <property type="protein sequence ID" value="SJZ68357.1"/>
    <property type="molecule type" value="Genomic_DNA"/>
</dbReference>
<protein>
    <submittedName>
        <fullName evidence="1">Lipopolysaccharide-assembly</fullName>
    </submittedName>
</protein>
<evidence type="ECO:0000313" key="2">
    <source>
        <dbReference type="Proteomes" id="UP000190121"/>
    </source>
</evidence>
<dbReference type="GO" id="GO:0043165">
    <property type="term" value="P:Gram-negative-bacterium-type cell outer membrane assembly"/>
    <property type="evidence" value="ECO:0007669"/>
    <property type="project" value="InterPro"/>
</dbReference>
<dbReference type="PROSITE" id="PS51257">
    <property type="entry name" value="PROKAR_LIPOPROTEIN"/>
    <property type="match status" value="1"/>
</dbReference>
<organism evidence="1 2">
    <name type="scientific">Porphyromonas circumdentaria</name>
    <dbReference type="NCBI Taxonomy" id="29524"/>
    <lineage>
        <taxon>Bacteria</taxon>
        <taxon>Pseudomonadati</taxon>
        <taxon>Bacteroidota</taxon>
        <taxon>Bacteroidia</taxon>
        <taxon>Bacteroidales</taxon>
        <taxon>Porphyromonadaceae</taxon>
        <taxon>Porphyromonas</taxon>
    </lineage>
</organism>
<dbReference type="GO" id="GO:0019867">
    <property type="term" value="C:outer membrane"/>
    <property type="evidence" value="ECO:0007669"/>
    <property type="project" value="InterPro"/>
</dbReference>
<name>A0A1T4MNE5_9PORP</name>
<proteinExistence type="predicted"/>
<gene>
    <name evidence="1" type="ORF">SAMN02745171_00846</name>
</gene>
<dbReference type="OrthoDB" id="9790776at2"/>
<dbReference type="AlphaFoldDB" id="A0A1T4MNE5"/>
<dbReference type="InterPro" id="IPR007485">
    <property type="entry name" value="LPS_assembly_LptE"/>
</dbReference>
<dbReference type="RefSeq" id="WP_078736786.1">
    <property type="nucleotide sequence ID" value="NZ_FUXE01000007.1"/>
</dbReference>
<dbReference type="Pfam" id="PF04390">
    <property type="entry name" value="LptE"/>
    <property type="match status" value="1"/>
</dbReference>
<keyword evidence="2" id="KW-1185">Reference proteome</keyword>
<accession>A0A1T4MNE5</accession>
<sequence>MVGSSYKRYLLGVGSLLLVLFLGGCSISYKFSGTSIDYTRTKTFSVSLFNNQAPLVYPPLSQSFTESLRELFRRQTRLEEVGQAGDFSLEGAIVGYDLAPVAVQENSYALLTRFTMTVSVHFENSANPKKNFDKNFSAYTDFESSSLFSDVQDDLVRQLTEDITKQIFNATAEDW</sequence>
<dbReference type="STRING" id="29524.SAMN02745171_00846"/>